<evidence type="ECO:0000256" key="2">
    <source>
        <dbReference type="SAM" id="Phobius"/>
    </source>
</evidence>
<proteinExistence type="predicted"/>
<gene>
    <name evidence="3" type="primary">PIK3IP1</name>
</gene>
<feature type="transmembrane region" description="Helical" evidence="2">
    <location>
        <begin position="140"/>
        <end position="166"/>
    </location>
</feature>
<evidence type="ECO:0000313" key="4">
    <source>
        <dbReference type="Proteomes" id="UP000694406"/>
    </source>
</evidence>
<dbReference type="Ensembl" id="ENSLLTT00000005121.1">
    <property type="protein sequence ID" value="ENSLLTP00000004922.1"/>
    <property type="gene ID" value="ENSLLTG00000003748.1"/>
</dbReference>
<name>A0A8C5RMI6_LATLA</name>
<feature type="compositionally biased region" description="Basic and acidic residues" evidence="1">
    <location>
        <begin position="34"/>
        <end position="47"/>
    </location>
</feature>
<protein>
    <submittedName>
        <fullName evidence="3">Phosphoinositide-3-kinase interacting protein 1</fullName>
    </submittedName>
</protein>
<evidence type="ECO:0000313" key="3">
    <source>
        <dbReference type="Ensembl" id="ENSLLTP00000004922.1"/>
    </source>
</evidence>
<feature type="region of interest" description="Disordered" evidence="1">
    <location>
        <begin position="214"/>
        <end position="237"/>
    </location>
</feature>
<dbReference type="GO" id="GO:0141039">
    <property type="term" value="F:phosphatidylinositol 3-kinase inhibitor activity"/>
    <property type="evidence" value="ECO:0007669"/>
    <property type="project" value="Ensembl"/>
</dbReference>
<keyword evidence="4" id="KW-1185">Reference proteome</keyword>
<dbReference type="Proteomes" id="UP000694406">
    <property type="component" value="Unplaced"/>
</dbReference>
<keyword evidence="2" id="KW-0812">Transmembrane</keyword>
<reference evidence="3" key="1">
    <citation type="submission" date="2025-08" db="UniProtKB">
        <authorList>
            <consortium name="Ensembl"/>
        </authorList>
    </citation>
    <scope>IDENTIFICATION</scope>
</reference>
<sequence>MGRPWPAAEDGNPGPPRQTVACCAQGGRPAGLEAARRLRAPEHEQEPRGGLAGRPRTQLAWPRRPMEAARLLLAALLLSRCSGTEDATSAPPGSPSFPARTPAAQEPPEAFEPESGAVQPVVGISQRVKTRPSEKKDLGALGYVLGIIMVVVLIGIGVGIVLGYLYKRGKDLKERQEQKANEREMQRITLPLSAFSNPACELVEENIIVVHSNPTPEEEEIQGRNTPLMGQAGTPGA</sequence>
<accession>A0A8C5RMI6</accession>
<feature type="region of interest" description="Disordered" evidence="1">
    <location>
        <begin position="83"/>
        <end position="116"/>
    </location>
</feature>
<dbReference type="GeneTree" id="ENSGT00390000017774"/>
<organism evidence="3 4">
    <name type="scientific">Laticauda laticaudata</name>
    <name type="common">Blue-ringed sea krait</name>
    <name type="synonym">Blue-lipped sea krait</name>
    <dbReference type="NCBI Taxonomy" id="8630"/>
    <lineage>
        <taxon>Eukaryota</taxon>
        <taxon>Metazoa</taxon>
        <taxon>Chordata</taxon>
        <taxon>Craniata</taxon>
        <taxon>Vertebrata</taxon>
        <taxon>Euteleostomi</taxon>
        <taxon>Lepidosauria</taxon>
        <taxon>Squamata</taxon>
        <taxon>Bifurcata</taxon>
        <taxon>Unidentata</taxon>
        <taxon>Episquamata</taxon>
        <taxon>Toxicofera</taxon>
        <taxon>Serpentes</taxon>
        <taxon>Colubroidea</taxon>
        <taxon>Elapidae</taxon>
        <taxon>Laticaudinae</taxon>
        <taxon>Laticauda</taxon>
    </lineage>
</organism>
<dbReference type="AlphaFoldDB" id="A0A8C5RMI6"/>
<evidence type="ECO:0000256" key="1">
    <source>
        <dbReference type="SAM" id="MobiDB-lite"/>
    </source>
</evidence>
<feature type="region of interest" description="Disordered" evidence="1">
    <location>
        <begin position="1"/>
        <end position="60"/>
    </location>
</feature>
<keyword evidence="2" id="KW-0472">Membrane</keyword>
<keyword evidence="2" id="KW-1133">Transmembrane helix</keyword>
<dbReference type="GO" id="GO:0051898">
    <property type="term" value="P:negative regulation of phosphatidylinositol 3-kinase/protein kinase B signal transduction"/>
    <property type="evidence" value="ECO:0007669"/>
    <property type="project" value="Ensembl"/>
</dbReference>
<reference evidence="3" key="2">
    <citation type="submission" date="2025-09" db="UniProtKB">
        <authorList>
            <consortium name="Ensembl"/>
        </authorList>
    </citation>
    <scope>IDENTIFICATION</scope>
</reference>